<dbReference type="Proteomes" id="UP001627154">
    <property type="component" value="Unassembled WGS sequence"/>
</dbReference>
<sequence length="142" mass="15905">MCPVPVRLTLMLSSRDAVDANHRFPIQIDVNASFSSKEYIKQAVKKQPLQSLELIYLRIALFTDPTGVPQGAKCSETSARRAERLRAPLVRHDELALQHACDTWHITVYHSLSHIDKHHVSISTSSSSILPNNLINTIARAQ</sequence>
<protein>
    <submittedName>
        <fullName evidence="1">Uncharacterized protein</fullName>
    </submittedName>
</protein>
<evidence type="ECO:0000313" key="2">
    <source>
        <dbReference type="Proteomes" id="UP001627154"/>
    </source>
</evidence>
<dbReference type="AlphaFoldDB" id="A0ABD2XJR9"/>
<comment type="caution">
    <text evidence="1">The sequence shown here is derived from an EMBL/GenBank/DDBJ whole genome shotgun (WGS) entry which is preliminary data.</text>
</comment>
<name>A0ABD2XJR9_9HYME</name>
<evidence type="ECO:0000313" key="1">
    <source>
        <dbReference type="EMBL" id="KAL3405057.1"/>
    </source>
</evidence>
<reference evidence="1 2" key="1">
    <citation type="journal article" date="2024" name="bioRxiv">
        <title>A reference genome for Trichogramma kaykai: A tiny desert-dwelling parasitoid wasp with competing sex-ratio distorters.</title>
        <authorList>
            <person name="Culotta J."/>
            <person name="Lindsey A.R."/>
        </authorList>
    </citation>
    <scope>NUCLEOTIDE SEQUENCE [LARGE SCALE GENOMIC DNA]</scope>
    <source>
        <strain evidence="1 2">KSX58</strain>
    </source>
</reference>
<proteinExistence type="predicted"/>
<accession>A0ABD2XJR9</accession>
<organism evidence="1 2">
    <name type="scientific">Trichogramma kaykai</name>
    <dbReference type="NCBI Taxonomy" id="54128"/>
    <lineage>
        <taxon>Eukaryota</taxon>
        <taxon>Metazoa</taxon>
        <taxon>Ecdysozoa</taxon>
        <taxon>Arthropoda</taxon>
        <taxon>Hexapoda</taxon>
        <taxon>Insecta</taxon>
        <taxon>Pterygota</taxon>
        <taxon>Neoptera</taxon>
        <taxon>Endopterygota</taxon>
        <taxon>Hymenoptera</taxon>
        <taxon>Apocrita</taxon>
        <taxon>Proctotrupomorpha</taxon>
        <taxon>Chalcidoidea</taxon>
        <taxon>Trichogrammatidae</taxon>
        <taxon>Trichogramma</taxon>
    </lineage>
</organism>
<dbReference type="EMBL" id="JBJJXI010000021">
    <property type="protein sequence ID" value="KAL3405057.1"/>
    <property type="molecule type" value="Genomic_DNA"/>
</dbReference>
<gene>
    <name evidence="1" type="ORF">TKK_002114</name>
</gene>
<keyword evidence="2" id="KW-1185">Reference proteome</keyword>